<evidence type="ECO:0000256" key="2">
    <source>
        <dbReference type="RuleBase" id="RU362080"/>
    </source>
</evidence>
<dbReference type="RefSeq" id="WP_137387115.1">
    <property type="nucleotide sequence ID" value="NZ_CP158293.1"/>
</dbReference>
<dbReference type="Gene3D" id="3.40.1620.10">
    <property type="entry name" value="YefM-like domain"/>
    <property type="match status" value="1"/>
</dbReference>
<dbReference type="EMBL" id="CP158293">
    <property type="protein sequence ID" value="XBV47124.1"/>
    <property type="molecule type" value="Genomic_DNA"/>
</dbReference>
<protein>
    <recommendedName>
        <fullName evidence="2">Antitoxin</fullName>
    </recommendedName>
</protein>
<dbReference type="PANTHER" id="PTHR33713:SF6">
    <property type="entry name" value="ANTITOXIN YEFM"/>
    <property type="match status" value="1"/>
</dbReference>
<keyword evidence="3" id="KW-0614">Plasmid</keyword>
<sequence>MYSFTASEAKIQFGEVLNKATREPVGITKNGNPKFVIMSVDDYNALEAHKLENLRNMLTESIAASERGDVYTMEDVFSPLTAEEIKSAGE</sequence>
<dbReference type="InterPro" id="IPR036165">
    <property type="entry name" value="YefM-like_sf"/>
</dbReference>
<accession>A0AAU7U293</accession>
<evidence type="ECO:0000256" key="1">
    <source>
        <dbReference type="ARBA" id="ARBA00009981"/>
    </source>
</evidence>
<comment type="function">
    <text evidence="2">Antitoxin component of a type II toxin-antitoxin (TA) system.</text>
</comment>
<geneLocation type="plasmid" evidence="3">
    <name>plasmindA</name>
</geneLocation>
<dbReference type="InterPro" id="IPR006442">
    <property type="entry name" value="Antitoxin_Phd/YefM"/>
</dbReference>
<dbReference type="Pfam" id="PF02604">
    <property type="entry name" value="PhdYeFM_antitox"/>
    <property type="match status" value="1"/>
</dbReference>
<reference evidence="3" key="1">
    <citation type="submission" date="2024-06" db="EMBL/GenBank/DDBJ databases">
        <title>Multiomics insights into the TNT degradation mechanism by Pantoea sp. BJ2 isolated from an ammunition destruction site.</title>
        <authorList>
            <person name="Luo J."/>
        </authorList>
    </citation>
    <scope>NUCLEOTIDE SEQUENCE</scope>
    <source>
        <strain evidence="3">BJ2</strain>
        <plasmid evidence="3">plasmindA</plasmid>
    </source>
</reference>
<name>A0AAU7U293_9GAMM</name>
<dbReference type="NCBIfam" id="TIGR01552">
    <property type="entry name" value="phd_fam"/>
    <property type="match status" value="1"/>
</dbReference>
<dbReference type="AlphaFoldDB" id="A0AAU7U293"/>
<proteinExistence type="inferred from homology"/>
<dbReference type="PANTHER" id="PTHR33713">
    <property type="entry name" value="ANTITOXIN YAFN-RELATED"/>
    <property type="match status" value="1"/>
</dbReference>
<gene>
    <name evidence="3" type="ORF">AAF463_19860</name>
</gene>
<organism evidence="3">
    <name type="scientific">Pantoea sp. BJ2</name>
    <dbReference type="NCBI Taxonomy" id="3141322"/>
    <lineage>
        <taxon>Bacteria</taxon>
        <taxon>Pseudomonadati</taxon>
        <taxon>Pseudomonadota</taxon>
        <taxon>Gammaproteobacteria</taxon>
        <taxon>Enterobacterales</taxon>
        <taxon>Erwiniaceae</taxon>
        <taxon>Pantoea</taxon>
    </lineage>
</organism>
<dbReference type="InterPro" id="IPR051405">
    <property type="entry name" value="phD/YefM_antitoxin"/>
</dbReference>
<evidence type="ECO:0000313" key="3">
    <source>
        <dbReference type="EMBL" id="XBV47124.1"/>
    </source>
</evidence>
<dbReference type="SUPFAM" id="SSF143120">
    <property type="entry name" value="YefM-like"/>
    <property type="match status" value="1"/>
</dbReference>
<comment type="similarity">
    <text evidence="1 2">Belongs to the phD/YefM antitoxin family.</text>
</comment>